<feature type="transmembrane region" description="Helical" evidence="9">
    <location>
        <begin position="977"/>
        <end position="1007"/>
    </location>
</feature>
<protein>
    <submittedName>
        <fullName evidence="15">Mechanosensitive channel MscK</fullName>
    </submittedName>
</protein>
<feature type="coiled-coil region" evidence="7">
    <location>
        <begin position="98"/>
        <end position="227"/>
    </location>
</feature>
<dbReference type="Pfam" id="PF12794">
    <property type="entry name" value="MscS_TM"/>
    <property type="match status" value="1"/>
</dbReference>
<comment type="subcellular location">
    <subcellularLocation>
        <location evidence="1">Cell membrane</location>
        <topology evidence="1">Multi-pass membrane protein</topology>
    </subcellularLocation>
</comment>
<dbReference type="PANTHER" id="PTHR30347">
    <property type="entry name" value="POTASSIUM CHANNEL RELATED"/>
    <property type="match status" value="1"/>
</dbReference>
<keyword evidence="10" id="KW-0732">Signal</keyword>
<dbReference type="InterPro" id="IPR049278">
    <property type="entry name" value="MS_channel_C"/>
</dbReference>
<evidence type="ECO:0000256" key="2">
    <source>
        <dbReference type="ARBA" id="ARBA00008017"/>
    </source>
</evidence>
<dbReference type="GO" id="GO:0008381">
    <property type="term" value="F:mechanosensitive monoatomic ion channel activity"/>
    <property type="evidence" value="ECO:0007669"/>
    <property type="project" value="UniProtKB-ARBA"/>
</dbReference>
<dbReference type="InterPro" id="IPR006685">
    <property type="entry name" value="MscS_channel_2nd"/>
</dbReference>
<feature type="domain" description="Mechanosensitive ion channel MscS porin" evidence="13">
    <location>
        <begin position="54"/>
        <end position="280"/>
    </location>
</feature>
<dbReference type="Gene3D" id="3.30.70.100">
    <property type="match status" value="1"/>
</dbReference>
<dbReference type="InterPro" id="IPR052702">
    <property type="entry name" value="MscS-like_channel"/>
</dbReference>
<evidence type="ECO:0000259" key="14">
    <source>
        <dbReference type="Pfam" id="PF21082"/>
    </source>
</evidence>
<feature type="domain" description="Mechanosensitive ion channel inner membrane" evidence="12">
    <location>
        <begin position="510"/>
        <end position="861"/>
    </location>
</feature>
<dbReference type="Gene3D" id="1.10.287.1260">
    <property type="match status" value="1"/>
</dbReference>
<keyword evidence="3" id="KW-1003">Cell membrane</keyword>
<evidence type="ECO:0000256" key="8">
    <source>
        <dbReference type="SAM" id="MobiDB-lite"/>
    </source>
</evidence>
<evidence type="ECO:0000256" key="4">
    <source>
        <dbReference type="ARBA" id="ARBA00022692"/>
    </source>
</evidence>
<evidence type="ECO:0000256" key="1">
    <source>
        <dbReference type="ARBA" id="ARBA00004651"/>
    </source>
</evidence>
<feature type="domain" description="Mechanosensitive ion channel MscS C-terminal" evidence="14">
    <location>
        <begin position="1068"/>
        <end position="1151"/>
    </location>
</feature>
<comment type="caution">
    <text evidence="15">The sequence shown here is derived from an EMBL/GenBank/DDBJ whole genome shotgun (WGS) entry which is preliminary data.</text>
</comment>
<dbReference type="SUPFAM" id="SSF50182">
    <property type="entry name" value="Sm-like ribonucleoproteins"/>
    <property type="match status" value="1"/>
</dbReference>
<evidence type="ECO:0000256" key="5">
    <source>
        <dbReference type="ARBA" id="ARBA00022989"/>
    </source>
</evidence>
<proteinExistence type="inferred from homology"/>
<name>A0A5C6AWU3_9BACT</name>
<dbReference type="Pfam" id="PF12795">
    <property type="entry name" value="MscS_porin"/>
    <property type="match status" value="1"/>
</dbReference>
<dbReference type="InterPro" id="IPR011014">
    <property type="entry name" value="MscS_channel_TM-2"/>
</dbReference>
<dbReference type="InterPro" id="IPR024393">
    <property type="entry name" value="MscS_porin"/>
</dbReference>
<gene>
    <name evidence="15" type="primary">mscK_1</name>
    <name evidence="15" type="ORF">Pla100_05480</name>
</gene>
<evidence type="ECO:0000256" key="10">
    <source>
        <dbReference type="SAM" id="SignalP"/>
    </source>
</evidence>
<evidence type="ECO:0000259" key="11">
    <source>
        <dbReference type="Pfam" id="PF00924"/>
    </source>
</evidence>
<feature type="transmembrane region" description="Helical" evidence="9">
    <location>
        <begin position="708"/>
        <end position="729"/>
    </location>
</feature>
<feature type="transmembrane region" description="Helical" evidence="9">
    <location>
        <begin position="509"/>
        <end position="525"/>
    </location>
</feature>
<feature type="signal peptide" evidence="10">
    <location>
        <begin position="1"/>
        <end position="28"/>
    </location>
</feature>
<dbReference type="Pfam" id="PF00924">
    <property type="entry name" value="MS_channel_2nd"/>
    <property type="match status" value="1"/>
</dbReference>
<organism evidence="15 16">
    <name type="scientific">Neorhodopirellula pilleata</name>
    <dbReference type="NCBI Taxonomy" id="2714738"/>
    <lineage>
        <taxon>Bacteria</taxon>
        <taxon>Pseudomonadati</taxon>
        <taxon>Planctomycetota</taxon>
        <taxon>Planctomycetia</taxon>
        <taxon>Pirellulales</taxon>
        <taxon>Pirellulaceae</taxon>
        <taxon>Neorhodopirellula</taxon>
    </lineage>
</organism>
<dbReference type="PANTHER" id="PTHR30347:SF1">
    <property type="entry name" value="MECHANOSENSITIVE CHANNEL MSCK"/>
    <property type="match status" value="1"/>
</dbReference>
<keyword evidence="4 9" id="KW-0812">Transmembrane</keyword>
<dbReference type="InterPro" id="IPR025692">
    <property type="entry name" value="MscS_IM_dom1"/>
</dbReference>
<feature type="chain" id="PRO_5022730067" evidence="10">
    <location>
        <begin position="29"/>
        <end position="1186"/>
    </location>
</feature>
<keyword evidence="6 9" id="KW-0472">Membrane</keyword>
<keyword evidence="5 9" id="KW-1133">Transmembrane helix</keyword>
<dbReference type="Pfam" id="PF21082">
    <property type="entry name" value="MS_channel_3rd"/>
    <property type="match status" value="1"/>
</dbReference>
<evidence type="ECO:0000256" key="9">
    <source>
        <dbReference type="SAM" id="Phobius"/>
    </source>
</evidence>
<evidence type="ECO:0000256" key="3">
    <source>
        <dbReference type="ARBA" id="ARBA00022475"/>
    </source>
</evidence>
<keyword evidence="7" id="KW-0175">Coiled coil</keyword>
<feature type="transmembrane region" description="Helical" evidence="9">
    <location>
        <begin position="946"/>
        <end position="971"/>
    </location>
</feature>
<comment type="similarity">
    <text evidence="2">Belongs to the MscS (TC 1.A.23) family.</text>
</comment>
<evidence type="ECO:0000256" key="6">
    <source>
        <dbReference type="ARBA" id="ARBA00023136"/>
    </source>
</evidence>
<feature type="region of interest" description="Disordered" evidence="8">
    <location>
        <begin position="877"/>
        <end position="899"/>
    </location>
</feature>
<dbReference type="Gene3D" id="2.30.30.60">
    <property type="match status" value="1"/>
</dbReference>
<feature type="transmembrane region" description="Helical" evidence="9">
    <location>
        <begin position="588"/>
        <end position="606"/>
    </location>
</feature>
<evidence type="ECO:0000259" key="12">
    <source>
        <dbReference type="Pfam" id="PF12794"/>
    </source>
</evidence>
<dbReference type="InterPro" id="IPR023408">
    <property type="entry name" value="MscS_beta-dom_sf"/>
</dbReference>
<dbReference type="GO" id="GO:0005886">
    <property type="term" value="C:plasma membrane"/>
    <property type="evidence" value="ECO:0007669"/>
    <property type="project" value="UniProtKB-SubCell"/>
</dbReference>
<sequence length="1186" mass="130967" precursor="true">MRTIRFLRFAILFWATIGSIVSSSEVPATPPVVPPSESKAFAGALSLESLERSLAEVEQTDLPVEAKLQVADNYRAAIANVKSAAANDARHQALIAETETVAQRATQLRKERESLKDKKPAVDANQKLQELEQLLVSVDLQISTFKKARADADAELQSRAPRRKEIREKMEEIRKKISDSESQLRSLATAEPTPSSLSLAARLSSRRLTLEKEIPALEAELTKFDAEESADLVRSKIELATLNSAHAEKLAALLQEKINAAREHAALESVRVARQEAVAADPALKIYAEQNQMLAEQLKSTADAIAKVEGELTASTTIHQDLIREFTQTRRKIESVGLTSSVGALLRKQLTTLPDVETRRKAVAERQGRINETQFQLFEYEEQHEDLSDLDRAIGDALESASQEDSTDDVLLESAARELMERKREMLDELVRNTGKYFDTLIELDMVDRQVVELENEYSRYINQRVLWIRSARPLTEGVLVDASHLWWLQAKPWTQSIEPFVKDAKSHPIAYGLIVLVCGMLLINRRKFRSRMDELGVVAKKVNCRSIIPTLRVLILTTVVSLALPLLCILLGWRLGRVESDTELTSAIGRGLWTFGLLWASVDWIRVACRPQGLAESHFGWPQEAIQLFRSEFQVGAYLALPIAFVTSAMAASDGIHERNDAQRIGFVIGMSIASVIFYRLLRVGGPLRDYFHSTNYRVVKKLKHGYAFAAAVVPGTLAALAVAGYLYTAKTLFWHLFATCVFVVGLVVIRALLFRMLMLRRRHLSMEQARQRAVAAQSAAALSANSHPNAAVHLVGTGNDSPMVAGIVTEDKQADISAHSLQSRRLIGSGTLALGIVGMWMIWIQVLPALSMIGNYKVWGTSTAATTTSSPAVPLVSMPSSQSADPATSSSTSSTGDEIQDESITLSDLALAVLIVVVTFVLFRNGPGLLEISVLQQLPLDTSVRYAITTLVSYAIVMIGTVSACSTIGLQWSQIQWLATALTFGLAFGLQEMFANFVAGLIILLERPIRVGDIVTVDDVTGVVSRIRIRATSITNWDRKEYVVPNKEFITGRLLNWTLSDQVNRIVIDVGLAYGSDTQLARELLLEAANNHPLVLKDPASIASFEGFGDNALNLRLRTFLPSLENRLQVITELHTTIDLSFREAGLEIAFPQRDLHIRTVGKEAKAIVQAAVEDDVQERREAA</sequence>
<feature type="compositionally biased region" description="Low complexity" evidence="8">
    <location>
        <begin position="881"/>
        <end position="897"/>
    </location>
</feature>
<dbReference type="InterPro" id="IPR011066">
    <property type="entry name" value="MscS_channel_C_sf"/>
</dbReference>
<feature type="transmembrane region" description="Helical" evidence="9">
    <location>
        <begin position="906"/>
        <end position="925"/>
    </location>
</feature>
<feature type="transmembrane region" description="Helical" evidence="9">
    <location>
        <begin position="666"/>
        <end position="683"/>
    </location>
</feature>
<evidence type="ECO:0000256" key="7">
    <source>
        <dbReference type="SAM" id="Coils"/>
    </source>
</evidence>
<dbReference type="InterPro" id="IPR010920">
    <property type="entry name" value="LSM_dom_sf"/>
</dbReference>
<evidence type="ECO:0000313" key="16">
    <source>
        <dbReference type="Proteomes" id="UP000316213"/>
    </source>
</evidence>
<evidence type="ECO:0000259" key="13">
    <source>
        <dbReference type="Pfam" id="PF12795"/>
    </source>
</evidence>
<dbReference type="Proteomes" id="UP000316213">
    <property type="component" value="Unassembled WGS sequence"/>
</dbReference>
<accession>A0A5C6AWU3</accession>
<dbReference type="RefSeq" id="WP_197167655.1">
    <property type="nucleotide sequence ID" value="NZ_SJPM01000001.1"/>
</dbReference>
<dbReference type="SUPFAM" id="SSF82689">
    <property type="entry name" value="Mechanosensitive channel protein MscS (YggB), C-terminal domain"/>
    <property type="match status" value="1"/>
</dbReference>
<feature type="domain" description="Mechanosensitive ion channel MscS" evidence="11">
    <location>
        <begin position="995"/>
        <end position="1060"/>
    </location>
</feature>
<dbReference type="AlphaFoldDB" id="A0A5C6AWU3"/>
<evidence type="ECO:0000313" key="15">
    <source>
        <dbReference type="EMBL" id="TWU03619.1"/>
    </source>
</evidence>
<dbReference type="EMBL" id="SJPM01000001">
    <property type="protein sequence ID" value="TWU03619.1"/>
    <property type="molecule type" value="Genomic_DNA"/>
</dbReference>
<feature type="transmembrane region" description="Helical" evidence="9">
    <location>
        <begin position="636"/>
        <end position="654"/>
    </location>
</feature>
<reference evidence="15 16" key="1">
    <citation type="submission" date="2019-02" db="EMBL/GenBank/DDBJ databases">
        <title>Deep-cultivation of Planctomycetes and their phenomic and genomic characterization uncovers novel biology.</title>
        <authorList>
            <person name="Wiegand S."/>
            <person name="Jogler M."/>
            <person name="Boedeker C."/>
            <person name="Pinto D."/>
            <person name="Vollmers J."/>
            <person name="Rivas-Marin E."/>
            <person name="Kohn T."/>
            <person name="Peeters S.H."/>
            <person name="Heuer A."/>
            <person name="Rast P."/>
            <person name="Oberbeckmann S."/>
            <person name="Bunk B."/>
            <person name="Jeske O."/>
            <person name="Meyerdierks A."/>
            <person name="Storesund J.E."/>
            <person name="Kallscheuer N."/>
            <person name="Luecker S."/>
            <person name="Lage O.M."/>
            <person name="Pohl T."/>
            <person name="Merkel B.J."/>
            <person name="Hornburger P."/>
            <person name="Mueller R.-W."/>
            <person name="Bruemmer F."/>
            <person name="Labrenz M."/>
            <person name="Spormann A.M."/>
            <person name="Op Den Camp H."/>
            <person name="Overmann J."/>
            <person name="Amann R."/>
            <person name="Jetten M.S.M."/>
            <person name="Mascher T."/>
            <person name="Medema M.H."/>
            <person name="Devos D.P."/>
            <person name="Kaster A.-K."/>
            <person name="Ovreas L."/>
            <person name="Rohde M."/>
            <person name="Galperin M.Y."/>
            <person name="Jogler C."/>
        </authorList>
    </citation>
    <scope>NUCLEOTIDE SEQUENCE [LARGE SCALE GENOMIC DNA]</scope>
    <source>
        <strain evidence="15 16">Pla100</strain>
    </source>
</reference>
<keyword evidence="16" id="KW-1185">Reference proteome</keyword>
<feature type="transmembrane region" description="Helical" evidence="9">
    <location>
        <begin position="735"/>
        <end position="755"/>
    </location>
</feature>
<feature type="transmembrane region" description="Helical" evidence="9">
    <location>
        <begin position="828"/>
        <end position="848"/>
    </location>
</feature>
<dbReference type="SUPFAM" id="SSF82861">
    <property type="entry name" value="Mechanosensitive channel protein MscS (YggB), transmembrane region"/>
    <property type="match status" value="1"/>
</dbReference>
<feature type="transmembrane region" description="Helical" evidence="9">
    <location>
        <begin position="554"/>
        <end position="576"/>
    </location>
</feature>